<dbReference type="KEGG" id="ter:Tery_1944"/>
<dbReference type="EMBL" id="CP000393">
    <property type="protein sequence ID" value="ABG51198.1"/>
    <property type="molecule type" value="Genomic_DNA"/>
</dbReference>
<dbReference type="HOGENOM" id="CLU_2605037_0_0_3"/>
<protein>
    <submittedName>
        <fullName evidence="1">Uncharacterized protein</fullName>
    </submittedName>
</protein>
<gene>
    <name evidence="1" type="ordered locus">Tery_1944</name>
</gene>
<proteinExistence type="predicted"/>
<evidence type="ECO:0000313" key="1">
    <source>
        <dbReference type="EMBL" id="ABG51198.1"/>
    </source>
</evidence>
<reference evidence="1" key="1">
    <citation type="submission" date="2006-06" db="EMBL/GenBank/DDBJ databases">
        <title>Complete sequence of Trichodesmium erythraeum IMS101.</title>
        <authorList>
            <consortium name="US DOE Joint Genome Institute"/>
            <person name="Copeland A."/>
            <person name="Lucas S."/>
            <person name="Lapidus A."/>
            <person name="Barry K."/>
            <person name="Detter J.C."/>
            <person name="Glavina del Rio T."/>
            <person name="Hammon N."/>
            <person name="Israni S."/>
            <person name="Dalin E."/>
            <person name="Tice H."/>
            <person name="Pitluck S."/>
            <person name="Kiss H."/>
            <person name="Munk A.C."/>
            <person name="Brettin T."/>
            <person name="Bruce D."/>
            <person name="Han C."/>
            <person name="Tapia R."/>
            <person name="Gilna P."/>
            <person name="Schmutz J."/>
            <person name="Larimer F."/>
            <person name="Land M."/>
            <person name="Hauser L."/>
            <person name="Kyrpides N."/>
            <person name="Kim E."/>
            <person name="Richardson P."/>
        </authorList>
    </citation>
    <scope>NUCLEOTIDE SEQUENCE [LARGE SCALE GENOMIC DNA]</scope>
    <source>
        <strain evidence="1">IMS101</strain>
    </source>
</reference>
<accession>Q113X6</accession>
<dbReference type="AlphaFoldDB" id="Q113X6"/>
<sequence length="79" mass="8943">MRRNLPTIMGNSGSQGDATLTSLMAGKLLQVFFRMELLAKFTSVELREKTPKYEIILLAQRKTLCCSKSEMMLRNSVSQ</sequence>
<organism evidence="1">
    <name type="scientific">Trichodesmium erythraeum (strain IMS101)</name>
    <dbReference type="NCBI Taxonomy" id="203124"/>
    <lineage>
        <taxon>Bacteria</taxon>
        <taxon>Bacillati</taxon>
        <taxon>Cyanobacteriota</taxon>
        <taxon>Cyanophyceae</taxon>
        <taxon>Oscillatoriophycideae</taxon>
        <taxon>Oscillatoriales</taxon>
        <taxon>Microcoleaceae</taxon>
        <taxon>Trichodesmium</taxon>
    </lineage>
</organism>
<name>Q113X6_TRIEI</name>